<dbReference type="OrthoDB" id="9803599at2"/>
<dbReference type="Gene3D" id="3.40.50.300">
    <property type="entry name" value="P-loop containing nucleotide triphosphate hydrolases"/>
    <property type="match status" value="1"/>
</dbReference>
<dbReference type="PATRIC" id="fig|467210.3.peg.1619"/>
<comment type="catalytic activity">
    <reaction evidence="8">
        <text>Hydrolysis of proteins in presence of ATP.</text>
        <dbReference type="EC" id="3.4.21.53"/>
    </reaction>
</comment>
<dbReference type="PROSITE" id="PS51786">
    <property type="entry name" value="LON_PROTEOLYTIC"/>
    <property type="match status" value="1"/>
</dbReference>
<dbReference type="CDD" id="cd19500">
    <property type="entry name" value="RecA-like_Lon"/>
    <property type="match status" value="1"/>
</dbReference>
<dbReference type="SUPFAM" id="SSF54211">
    <property type="entry name" value="Ribosomal protein S5 domain 2-like"/>
    <property type="match status" value="1"/>
</dbReference>
<keyword evidence="2 7" id="KW-0547">Nucleotide-binding</keyword>
<dbReference type="Pfam" id="PF02190">
    <property type="entry name" value="LON_substr_bdg"/>
    <property type="match status" value="1"/>
</dbReference>
<evidence type="ECO:0000256" key="3">
    <source>
        <dbReference type="ARBA" id="ARBA00022801"/>
    </source>
</evidence>
<reference evidence="13" key="1">
    <citation type="submission" date="2016-01" db="EMBL/GenBank/DDBJ databases">
        <authorList>
            <person name="Mitreva M."/>
            <person name="Pepin K.H."/>
            <person name="Mihindukulasuriya K.A."/>
            <person name="Fulton R."/>
            <person name="Fronick C."/>
            <person name="O'Laughlin M."/>
            <person name="Miner T."/>
            <person name="Herter B."/>
            <person name="Rosa B.A."/>
            <person name="Cordes M."/>
            <person name="Tomlinson C."/>
            <person name="Wollam A."/>
            <person name="Palsikar V.B."/>
            <person name="Mardis E.R."/>
            <person name="Wilson R.K."/>
        </authorList>
    </citation>
    <scope>NUCLEOTIDE SEQUENCE [LARGE SCALE GENOMIC DNA]</scope>
    <source>
        <strain evidence="13">DNF00896</strain>
    </source>
</reference>
<dbReference type="InterPro" id="IPR027417">
    <property type="entry name" value="P-loop_NTPase"/>
</dbReference>
<keyword evidence="5 7" id="KW-0067">ATP-binding</keyword>
<dbReference type="InterPro" id="IPR003959">
    <property type="entry name" value="ATPase_AAA_core"/>
</dbReference>
<dbReference type="InterPro" id="IPR008268">
    <property type="entry name" value="Peptidase_S16_AS"/>
</dbReference>
<dbReference type="PIRSF" id="PIRSF001174">
    <property type="entry name" value="Lon_proteas"/>
    <property type="match status" value="1"/>
</dbReference>
<evidence type="ECO:0000313" key="12">
    <source>
        <dbReference type="EMBL" id="KXB56958.1"/>
    </source>
</evidence>
<evidence type="ECO:0000256" key="1">
    <source>
        <dbReference type="ARBA" id="ARBA00022670"/>
    </source>
</evidence>
<dbReference type="SMART" id="SM00382">
    <property type="entry name" value="AAA"/>
    <property type="match status" value="1"/>
</dbReference>
<feature type="active site" evidence="6 8">
    <location>
        <position position="670"/>
    </location>
</feature>
<dbReference type="GO" id="GO:0004176">
    <property type="term" value="F:ATP-dependent peptidase activity"/>
    <property type="evidence" value="ECO:0007669"/>
    <property type="project" value="UniProtKB-UniRule"/>
</dbReference>
<dbReference type="SUPFAM" id="SSF52540">
    <property type="entry name" value="P-loop containing nucleoside triphosphate hydrolases"/>
    <property type="match status" value="1"/>
</dbReference>
<dbReference type="PRINTS" id="PR00830">
    <property type="entry name" value="ENDOLAPTASE"/>
</dbReference>
<dbReference type="PROSITE" id="PS51787">
    <property type="entry name" value="LON_N"/>
    <property type="match status" value="1"/>
</dbReference>
<dbReference type="GO" id="GO:0006508">
    <property type="term" value="P:proteolysis"/>
    <property type="evidence" value="ECO:0007669"/>
    <property type="project" value="UniProtKB-KW"/>
</dbReference>
<dbReference type="Pfam" id="PF22667">
    <property type="entry name" value="Lon_lid"/>
    <property type="match status" value="1"/>
</dbReference>
<dbReference type="GO" id="GO:0005524">
    <property type="term" value="F:ATP binding"/>
    <property type="evidence" value="ECO:0007669"/>
    <property type="project" value="UniProtKB-KW"/>
</dbReference>
<evidence type="ECO:0000256" key="4">
    <source>
        <dbReference type="ARBA" id="ARBA00022825"/>
    </source>
</evidence>
<comment type="similarity">
    <text evidence="8 9">Belongs to the peptidase S16 family.</text>
</comment>
<dbReference type="NCBIfam" id="TIGR00763">
    <property type="entry name" value="lon"/>
    <property type="match status" value="1"/>
</dbReference>
<comment type="caution">
    <text evidence="12">The sequence shown here is derived from an EMBL/GenBank/DDBJ whole genome shotgun (WGS) entry which is preliminary data.</text>
</comment>
<dbReference type="InterPro" id="IPR003593">
    <property type="entry name" value="AAA+_ATPase"/>
</dbReference>
<dbReference type="PROSITE" id="PS01046">
    <property type="entry name" value="LON_SER"/>
    <property type="match status" value="1"/>
</dbReference>
<dbReference type="GO" id="GO:0016887">
    <property type="term" value="F:ATP hydrolysis activity"/>
    <property type="evidence" value="ECO:0007669"/>
    <property type="project" value="InterPro"/>
</dbReference>
<dbReference type="EMBL" id="LSDA01000096">
    <property type="protein sequence ID" value="KXB56958.1"/>
    <property type="molecule type" value="Genomic_DNA"/>
</dbReference>
<dbReference type="InterPro" id="IPR046336">
    <property type="entry name" value="Lon_prtase_N_sf"/>
</dbReference>
<evidence type="ECO:0000256" key="2">
    <source>
        <dbReference type="ARBA" id="ARBA00022741"/>
    </source>
</evidence>
<feature type="binding site" evidence="7">
    <location>
        <begin position="348"/>
        <end position="355"/>
    </location>
    <ligand>
        <name>ATP</name>
        <dbReference type="ChEBI" id="CHEBI:30616"/>
    </ligand>
</feature>
<dbReference type="Proteomes" id="UP000070394">
    <property type="component" value="Unassembled WGS sequence"/>
</dbReference>
<dbReference type="Gene3D" id="1.20.5.5270">
    <property type="match status" value="1"/>
</dbReference>
<dbReference type="Pfam" id="PF05362">
    <property type="entry name" value="Lon_C"/>
    <property type="match status" value="1"/>
</dbReference>
<feature type="domain" description="Lon proteolytic" evidence="10">
    <location>
        <begin position="583"/>
        <end position="764"/>
    </location>
</feature>
<dbReference type="FunFam" id="3.40.50.300:FF:000382">
    <property type="entry name" value="Lon protease homolog 2, peroxisomal"/>
    <property type="match status" value="1"/>
</dbReference>
<feature type="domain" description="Lon N-terminal" evidence="11">
    <location>
        <begin position="4"/>
        <end position="196"/>
    </location>
</feature>
<gene>
    <name evidence="12" type="ORF">HMPREF1866_01633</name>
</gene>
<evidence type="ECO:0000256" key="6">
    <source>
        <dbReference type="PIRSR" id="PIRSR001174-1"/>
    </source>
</evidence>
<evidence type="ECO:0000256" key="8">
    <source>
        <dbReference type="PROSITE-ProRule" id="PRU01122"/>
    </source>
</evidence>
<keyword evidence="4 8" id="KW-0720">Serine protease</keyword>
<keyword evidence="1 8" id="KW-0645">Protease</keyword>
<dbReference type="STRING" id="467210.HMPREF1866_01633"/>
<accession>A0A133ZNE7</accession>
<dbReference type="Gene3D" id="1.20.58.1480">
    <property type="match status" value="1"/>
</dbReference>
<dbReference type="RefSeq" id="WP_060931354.1">
    <property type="nucleotide sequence ID" value="NZ_KQ959831.1"/>
</dbReference>
<evidence type="ECO:0000256" key="5">
    <source>
        <dbReference type="ARBA" id="ARBA00022840"/>
    </source>
</evidence>
<name>A0A133ZNE7_9FIRM</name>
<dbReference type="InterPro" id="IPR054594">
    <property type="entry name" value="Lon_lid"/>
</dbReference>
<protein>
    <recommendedName>
        <fullName evidence="8">endopeptidase La</fullName>
        <ecNumber evidence="8">3.4.21.53</ecNumber>
    </recommendedName>
</protein>
<feature type="active site" evidence="6 8">
    <location>
        <position position="713"/>
    </location>
</feature>
<dbReference type="GO" id="GO:0030163">
    <property type="term" value="P:protein catabolic process"/>
    <property type="evidence" value="ECO:0007669"/>
    <property type="project" value="InterPro"/>
</dbReference>
<dbReference type="InterPro" id="IPR014721">
    <property type="entry name" value="Ribsml_uS5_D2-typ_fold_subgr"/>
</dbReference>
<organism evidence="12 13">
    <name type="scientific">Lachnoanaerobaculum saburreum</name>
    <dbReference type="NCBI Taxonomy" id="467210"/>
    <lineage>
        <taxon>Bacteria</taxon>
        <taxon>Bacillati</taxon>
        <taxon>Bacillota</taxon>
        <taxon>Clostridia</taxon>
        <taxon>Lachnospirales</taxon>
        <taxon>Lachnospiraceae</taxon>
        <taxon>Lachnoanaerobaculum</taxon>
    </lineage>
</organism>
<dbReference type="InterPro" id="IPR027065">
    <property type="entry name" value="Lon_Prtase"/>
</dbReference>
<keyword evidence="3 8" id="KW-0378">Hydrolase</keyword>
<dbReference type="InterPro" id="IPR004815">
    <property type="entry name" value="Lon_bac/euk-typ"/>
</dbReference>
<dbReference type="SUPFAM" id="SSF88697">
    <property type="entry name" value="PUA domain-like"/>
    <property type="match status" value="1"/>
</dbReference>
<dbReference type="GO" id="GO:0004252">
    <property type="term" value="F:serine-type endopeptidase activity"/>
    <property type="evidence" value="ECO:0007669"/>
    <property type="project" value="UniProtKB-UniRule"/>
</dbReference>
<dbReference type="PANTHER" id="PTHR10046">
    <property type="entry name" value="ATP DEPENDENT LON PROTEASE FAMILY MEMBER"/>
    <property type="match status" value="1"/>
</dbReference>
<dbReference type="Pfam" id="PF00004">
    <property type="entry name" value="AAA"/>
    <property type="match status" value="1"/>
</dbReference>
<dbReference type="Gene3D" id="3.30.230.10">
    <property type="match status" value="1"/>
</dbReference>
<dbReference type="InterPro" id="IPR015947">
    <property type="entry name" value="PUA-like_sf"/>
</dbReference>
<dbReference type="InterPro" id="IPR003111">
    <property type="entry name" value="Lon_prtase_N"/>
</dbReference>
<keyword evidence="13" id="KW-1185">Reference proteome</keyword>
<evidence type="ECO:0000259" key="11">
    <source>
        <dbReference type="PROSITE" id="PS51787"/>
    </source>
</evidence>
<evidence type="ECO:0000313" key="13">
    <source>
        <dbReference type="Proteomes" id="UP000070394"/>
    </source>
</evidence>
<evidence type="ECO:0000256" key="7">
    <source>
        <dbReference type="PIRSR" id="PIRSR001174-2"/>
    </source>
</evidence>
<dbReference type="InterPro" id="IPR008269">
    <property type="entry name" value="Lon_proteolytic"/>
</dbReference>
<evidence type="ECO:0000259" key="10">
    <source>
        <dbReference type="PROSITE" id="PS51786"/>
    </source>
</evidence>
<evidence type="ECO:0000256" key="9">
    <source>
        <dbReference type="RuleBase" id="RU000591"/>
    </source>
</evidence>
<dbReference type="Gene3D" id="1.10.8.60">
    <property type="match status" value="1"/>
</dbReference>
<proteinExistence type="inferred from homology"/>
<dbReference type="EC" id="3.4.21.53" evidence="8"/>
<sequence>MNRLKTILIKGQVIFPGEVIGFSADDREKLKVQLEAYDNDEELFLLRFKSDDDNERKDSAYTETNGVIASVESVNEKDNGVTEVLVRAVRRGKLKSMDCIAPNEYEADVEEYVESEEGFDRMIRSLHLTMRGYSDVNERFRKNFLNDLLAVKSLPELLDGLRLALNLNYEKRKIINAAKTPIEESMLLMEIMSEAIDRKEISDRIKSEVDKDISKNQRDYILREHLKVIQNEMAKNSGYENITDEYEEKLENVKLDEEYKEKLKKDILRLNTSANNGPEGNVIRTYLDTVFEMPFGKNSEDINDILRAKKILDEDHYGLEKVKDRILEYLSVRILNPDGNSPILCLVGPPGTGKTSIAKSVAKALGRKYVRISLGGVGDEAEIRGHRRTYVGAMPGRIVEAIKNAKVENPLLLLDEIDKTSRDYKGDVSSALLEVLDGEQNKTFRDRYLEIPLDLSKVLFIATANTLDTIPRPLLDRMDIIEISSYTENEKFHIAKKYLVPKEIEANGLKDTHISFSDKAIRKIIHNYTREAGVRNLSRRIGDICRKCARESLEGKKSFKISEKSVFKYLGKEKVRYDEVEKEPKVGVVTGLAWTSVGGDTLSIEVNIMSGKGTLTLTGNMGDVMKESAGIAKSLVRSMAKEYAIEDDFFEKNDIHLHIPEGAVPKDGPSAGVTMTTAIISTITGKKVRADVAMTGEITLRGRVLPIGGLKEKLLAAKLAGVKTVCVPKENEADIAELSNEITDGLKIVYVSDIREVLDVALVK</sequence>
<dbReference type="InterPro" id="IPR020568">
    <property type="entry name" value="Ribosomal_Su5_D2-typ_SF"/>
</dbReference>
<dbReference type="Gene3D" id="2.30.130.40">
    <property type="entry name" value="LON domain-like"/>
    <property type="match status" value="1"/>
</dbReference>
<dbReference type="AlphaFoldDB" id="A0A133ZNE7"/>